<evidence type="ECO:0000313" key="4">
    <source>
        <dbReference type="Proteomes" id="UP001501116"/>
    </source>
</evidence>
<accession>A0ABP5C1K6</accession>
<sequence length="82" mass="8636">MRAETQSGIFAVEPVTKPPSVSTPVTSSASDTVNKEKEMASMWAALAAEAAVVFIVVGVGTAWFRARLKSTSPERVLVPSAE</sequence>
<feature type="transmembrane region" description="Helical" evidence="2">
    <location>
        <begin position="42"/>
        <end position="64"/>
    </location>
</feature>
<keyword evidence="2" id="KW-1133">Transmembrane helix</keyword>
<evidence type="ECO:0000256" key="2">
    <source>
        <dbReference type="SAM" id="Phobius"/>
    </source>
</evidence>
<organism evidence="3 4">
    <name type="scientific">Amycolatopsis minnesotensis</name>
    <dbReference type="NCBI Taxonomy" id="337894"/>
    <lineage>
        <taxon>Bacteria</taxon>
        <taxon>Bacillati</taxon>
        <taxon>Actinomycetota</taxon>
        <taxon>Actinomycetes</taxon>
        <taxon>Pseudonocardiales</taxon>
        <taxon>Pseudonocardiaceae</taxon>
        <taxon>Amycolatopsis</taxon>
    </lineage>
</organism>
<protein>
    <submittedName>
        <fullName evidence="3">Uncharacterized protein</fullName>
    </submittedName>
</protein>
<dbReference type="RefSeq" id="WP_344417563.1">
    <property type="nucleotide sequence ID" value="NZ_BAAANN010000009.1"/>
</dbReference>
<feature type="compositionally biased region" description="Low complexity" evidence="1">
    <location>
        <begin position="14"/>
        <end position="32"/>
    </location>
</feature>
<proteinExistence type="predicted"/>
<evidence type="ECO:0000313" key="3">
    <source>
        <dbReference type="EMBL" id="GAA1956319.1"/>
    </source>
</evidence>
<dbReference type="EMBL" id="BAAANN010000009">
    <property type="protein sequence ID" value="GAA1956319.1"/>
    <property type="molecule type" value="Genomic_DNA"/>
</dbReference>
<keyword evidence="2" id="KW-0472">Membrane</keyword>
<keyword evidence="2" id="KW-0812">Transmembrane</keyword>
<name>A0ABP5C1K6_9PSEU</name>
<keyword evidence="4" id="KW-1185">Reference proteome</keyword>
<dbReference type="Proteomes" id="UP001501116">
    <property type="component" value="Unassembled WGS sequence"/>
</dbReference>
<comment type="caution">
    <text evidence="3">The sequence shown here is derived from an EMBL/GenBank/DDBJ whole genome shotgun (WGS) entry which is preliminary data.</text>
</comment>
<gene>
    <name evidence="3" type="ORF">GCM10009754_27770</name>
</gene>
<evidence type="ECO:0000256" key="1">
    <source>
        <dbReference type="SAM" id="MobiDB-lite"/>
    </source>
</evidence>
<reference evidence="4" key="1">
    <citation type="journal article" date="2019" name="Int. J. Syst. Evol. Microbiol.">
        <title>The Global Catalogue of Microorganisms (GCM) 10K type strain sequencing project: providing services to taxonomists for standard genome sequencing and annotation.</title>
        <authorList>
            <consortium name="The Broad Institute Genomics Platform"/>
            <consortium name="The Broad Institute Genome Sequencing Center for Infectious Disease"/>
            <person name="Wu L."/>
            <person name="Ma J."/>
        </authorList>
    </citation>
    <scope>NUCLEOTIDE SEQUENCE [LARGE SCALE GENOMIC DNA]</scope>
    <source>
        <strain evidence="4">JCM 14545</strain>
    </source>
</reference>
<feature type="region of interest" description="Disordered" evidence="1">
    <location>
        <begin position="1"/>
        <end position="33"/>
    </location>
</feature>